<evidence type="ECO:0000256" key="3">
    <source>
        <dbReference type="ARBA" id="ARBA00022475"/>
    </source>
</evidence>
<organism evidence="9 10">
    <name type="scientific">Stigmatella erecta</name>
    <dbReference type="NCBI Taxonomy" id="83460"/>
    <lineage>
        <taxon>Bacteria</taxon>
        <taxon>Pseudomonadati</taxon>
        <taxon>Myxococcota</taxon>
        <taxon>Myxococcia</taxon>
        <taxon>Myxococcales</taxon>
        <taxon>Cystobacterineae</taxon>
        <taxon>Archangiaceae</taxon>
        <taxon>Stigmatella</taxon>
    </lineage>
</organism>
<name>A0A1I0KWK3_9BACT</name>
<proteinExistence type="inferred from homology"/>
<evidence type="ECO:0000256" key="5">
    <source>
        <dbReference type="ARBA" id="ARBA00022989"/>
    </source>
</evidence>
<accession>A0A1I0KWK3</accession>
<keyword evidence="4 7" id="KW-0812">Transmembrane</keyword>
<dbReference type="AlphaFoldDB" id="A0A1I0KWK3"/>
<dbReference type="Proteomes" id="UP000199181">
    <property type="component" value="Unassembled WGS sequence"/>
</dbReference>
<evidence type="ECO:0000256" key="2">
    <source>
        <dbReference type="ARBA" id="ARBA00010792"/>
    </source>
</evidence>
<keyword evidence="6 7" id="KW-0472">Membrane</keyword>
<keyword evidence="5 7" id="KW-1133">Transmembrane helix</keyword>
<feature type="transmembrane region" description="Helical" evidence="7">
    <location>
        <begin position="51"/>
        <end position="70"/>
    </location>
</feature>
<feature type="transmembrane region" description="Helical" evidence="7">
    <location>
        <begin position="137"/>
        <end position="159"/>
    </location>
</feature>
<gene>
    <name evidence="9" type="ORF">SAMN05443639_11578</name>
</gene>
<evidence type="ECO:0000256" key="4">
    <source>
        <dbReference type="ARBA" id="ARBA00022692"/>
    </source>
</evidence>
<evidence type="ECO:0000313" key="9">
    <source>
        <dbReference type="EMBL" id="SEU30315.1"/>
    </source>
</evidence>
<comment type="subcellular location">
    <subcellularLocation>
        <location evidence="1 7">Cell membrane</location>
        <topology evidence="1 7">Multi-pass membrane protein</topology>
    </subcellularLocation>
</comment>
<evidence type="ECO:0000256" key="7">
    <source>
        <dbReference type="RuleBase" id="RU367016"/>
    </source>
</evidence>
<keyword evidence="10" id="KW-1185">Reference proteome</keyword>
<evidence type="ECO:0000259" key="8">
    <source>
        <dbReference type="Pfam" id="PF09335"/>
    </source>
</evidence>
<evidence type="ECO:0000313" key="10">
    <source>
        <dbReference type="Proteomes" id="UP000199181"/>
    </source>
</evidence>
<protein>
    <submittedName>
        <fullName evidence="9">Membrane protein DedA, SNARE-associated domain</fullName>
    </submittedName>
</protein>
<dbReference type="PANTHER" id="PTHR30353">
    <property type="entry name" value="INNER MEMBRANE PROTEIN DEDA-RELATED"/>
    <property type="match status" value="1"/>
</dbReference>
<feature type="transmembrane region" description="Helical" evidence="7">
    <location>
        <begin position="7"/>
        <end position="31"/>
    </location>
</feature>
<dbReference type="PANTHER" id="PTHR30353:SF15">
    <property type="entry name" value="INNER MEMBRANE PROTEIN YABI"/>
    <property type="match status" value="1"/>
</dbReference>
<dbReference type="Pfam" id="PF09335">
    <property type="entry name" value="VTT_dom"/>
    <property type="match status" value="1"/>
</dbReference>
<dbReference type="RefSeq" id="WP_093524600.1">
    <property type="nucleotide sequence ID" value="NZ_FOIJ01000015.1"/>
</dbReference>
<feature type="transmembrane region" description="Helical" evidence="7">
    <location>
        <begin position="175"/>
        <end position="194"/>
    </location>
</feature>
<dbReference type="InterPro" id="IPR032818">
    <property type="entry name" value="DedA-like"/>
</dbReference>
<reference evidence="10" key="1">
    <citation type="submission" date="2016-10" db="EMBL/GenBank/DDBJ databases">
        <authorList>
            <person name="Varghese N."/>
            <person name="Submissions S."/>
        </authorList>
    </citation>
    <scope>NUCLEOTIDE SEQUENCE [LARGE SCALE GENOMIC DNA]</scope>
    <source>
        <strain evidence="10">DSM 16858</strain>
    </source>
</reference>
<dbReference type="EMBL" id="FOIJ01000015">
    <property type="protein sequence ID" value="SEU30315.1"/>
    <property type="molecule type" value="Genomic_DNA"/>
</dbReference>
<feature type="domain" description="VTT" evidence="8">
    <location>
        <begin position="31"/>
        <end position="157"/>
    </location>
</feature>
<comment type="similarity">
    <text evidence="2 7">Belongs to the DedA family.</text>
</comment>
<evidence type="ECO:0000256" key="1">
    <source>
        <dbReference type="ARBA" id="ARBA00004651"/>
    </source>
</evidence>
<sequence length="200" mass="21373">MEHGLLGLLLTHGSYALLFVALMAGGVGLPLPEDLVLLTGGTLAHLGVVKLPVVIGVCFAGVLSGDLLLFHTARKLGPRIYEKRWMKALLTPGRRTRISGLYARFGGRVIFLGRYLSVLRVPLFAMAAIQGMKTRTFLLWDALALSLSAPLLVSLGYLFSHSVSRVTAGVGHAEHVLAIVAVGLFAGFILVHALRARRAG</sequence>
<keyword evidence="3 7" id="KW-1003">Cell membrane</keyword>
<dbReference type="GO" id="GO:0005886">
    <property type="term" value="C:plasma membrane"/>
    <property type="evidence" value="ECO:0007669"/>
    <property type="project" value="UniProtKB-SubCell"/>
</dbReference>
<dbReference type="InterPro" id="IPR032816">
    <property type="entry name" value="VTT_dom"/>
</dbReference>
<evidence type="ECO:0000256" key="6">
    <source>
        <dbReference type="ARBA" id="ARBA00023136"/>
    </source>
</evidence>